<dbReference type="KEGG" id="tnl:113495201"/>
<feature type="region of interest" description="Disordered" evidence="1">
    <location>
        <begin position="1"/>
        <end position="29"/>
    </location>
</feature>
<gene>
    <name evidence="3" type="primary">LOC113495201</name>
</gene>
<reference evidence="3" key="1">
    <citation type="submission" date="2025-08" db="UniProtKB">
        <authorList>
            <consortium name="RefSeq"/>
        </authorList>
    </citation>
    <scope>IDENTIFICATION</scope>
</reference>
<dbReference type="OrthoDB" id="7471674at2759"/>
<organism evidence="2 3">
    <name type="scientific">Trichoplusia ni</name>
    <name type="common">Cabbage looper</name>
    <dbReference type="NCBI Taxonomy" id="7111"/>
    <lineage>
        <taxon>Eukaryota</taxon>
        <taxon>Metazoa</taxon>
        <taxon>Ecdysozoa</taxon>
        <taxon>Arthropoda</taxon>
        <taxon>Hexapoda</taxon>
        <taxon>Insecta</taxon>
        <taxon>Pterygota</taxon>
        <taxon>Neoptera</taxon>
        <taxon>Endopterygota</taxon>
        <taxon>Lepidoptera</taxon>
        <taxon>Glossata</taxon>
        <taxon>Ditrysia</taxon>
        <taxon>Noctuoidea</taxon>
        <taxon>Noctuidae</taxon>
        <taxon>Plusiinae</taxon>
        <taxon>Trichoplusia</taxon>
    </lineage>
</organism>
<proteinExistence type="predicted"/>
<evidence type="ECO:0000256" key="1">
    <source>
        <dbReference type="SAM" id="MobiDB-lite"/>
    </source>
</evidence>
<sequence length="240" mass="26893">MEKPARYKAKNKKPAAKAKTAKKRKSDGPTCSMFLAELTRKLALKKKQEEEQPRNIVQTIIDSITNALPVKLSKRSPPKCPSPMKIETLQTMAPELIPNETFKVAPTSSSLIEDIQMEEIDLLPKVASFKMPKMPLVSSEVMKMANVEKKKKIPMQDQAVNTGTEHDVASEIAKHVGTLRKISLIAEEFNQKTAKNLKEIVDSVQEDLIKKLEEIQAEQKTNTDRSTPVESVEGDIEFLL</sequence>
<dbReference type="InParanoid" id="A0A7E5VMW5"/>
<protein>
    <submittedName>
        <fullName evidence="3">Uncharacterized protein LOC113495201</fullName>
    </submittedName>
</protein>
<name>A0A7E5VMW5_TRINI</name>
<accession>A0A7E5VMW5</accession>
<feature type="compositionally biased region" description="Basic residues" evidence="1">
    <location>
        <begin position="1"/>
        <end position="25"/>
    </location>
</feature>
<dbReference type="AlphaFoldDB" id="A0A7E5VMW5"/>
<keyword evidence="2" id="KW-1185">Reference proteome</keyword>
<dbReference type="GeneID" id="113495201"/>
<dbReference type="Proteomes" id="UP000322000">
    <property type="component" value="Chromosome 6"/>
</dbReference>
<dbReference type="RefSeq" id="XP_026729622.1">
    <property type="nucleotide sequence ID" value="XM_026873821.1"/>
</dbReference>
<evidence type="ECO:0000313" key="2">
    <source>
        <dbReference type="Proteomes" id="UP000322000"/>
    </source>
</evidence>
<evidence type="ECO:0000313" key="3">
    <source>
        <dbReference type="RefSeq" id="XP_026729622.1"/>
    </source>
</evidence>